<feature type="compositionally biased region" description="Polar residues" evidence="1">
    <location>
        <begin position="25"/>
        <end position="34"/>
    </location>
</feature>
<gene>
    <name evidence="2" type="ORF">PLEPLA_LOCUS14048</name>
</gene>
<reference evidence="2" key="1">
    <citation type="submission" date="2020-03" db="EMBL/GenBank/DDBJ databases">
        <authorList>
            <person name="Weist P."/>
        </authorList>
    </citation>
    <scope>NUCLEOTIDE SEQUENCE</scope>
</reference>
<name>A0A9N7U6Q4_PLEPL</name>
<accession>A0A9N7U6Q4</accession>
<evidence type="ECO:0000313" key="2">
    <source>
        <dbReference type="EMBL" id="CAB1426114.1"/>
    </source>
</evidence>
<evidence type="ECO:0000313" key="3">
    <source>
        <dbReference type="Proteomes" id="UP001153269"/>
    </source>
</evidence>
<dbReference type="EMBL" id="CADEAL010000858">
    <property type="protein sequence ID" value="CAB1426114.1"/>
    <property type="molecule type" value="Genomic_DNA"/>
</dbReference>
<dbReference type="Proteomes" id="UP001153269">
    <property type="component" value="Unassembled WGS sequence"/>
</dbReference>
<evidence type="ECO:0000256" key="1">
    <source>
        <dbReference type="SAM" id="MobiDB-lite"/>
    </source>
</evidence>
<sequence length="112" mass="12750">MTPKNSRANIEERLVGVAALPAARHQQSVKQLQENRALHRGHKVRAEHRKSPGAPWRYLGNAEHDRQMKTQLHWSESSQSLRNAGVMRPLTHDSVCLVSDTERQPTREMGRG</sequence>
<protein>
    <submittedName>
        <fullName evidence="2">Uncharacterized protein</fullName>
    </submittedName>
</protein>
<feature type="region of interest" description="Disordered" evidence="1">
    <location>
        <begin position="93"/>
        <end position="112"/>
    </location>
</feature>
<comment type="caution">
    <text evidence="2">The sequence shown here is derived from an EMBL/GenBank/DDBJ whole genome shotgun (WGS) entry which is preliminary data.</text>
</comment>
<feature type="region of interest" description="Disordered" evidence="1">
    <location>
        <begin position="25"/>
        <end position="59"/>
    </location>
</feature>
<dbReference type="AlphaFoldDB" id="A0A9N7U6Q4"/>
<proteinExistence type="predicted"/>
<feature type="compositionally biased region" description="Basic and acidic residues" evidence="1">
    <location>
        <begin position="100"/>
        <end position="112"/>
    </location>
</feature>
<feature type="compositionally biased region" description="Basic residues" evidence="1">
    <location>
        <begin position="38"/>
        <end position="48"/>
    </location>
</feature>
<organism evidence="2 3">
    <name type="scientific">Pleuronectes platessa</name>
    <name type="common">European plaice</name>
    <dbReference type="NCBI Taxonomy" id="8262"/>
    <lineage>
        <taxon>Eukaryota</taxon>
        <taxon>Metazoa</taxon>
        <taxon>Chordata</taxon>
        <taxon>Craniata</taxon>
        <taxon>Vertebrata</taxon>
        <taxon>Euteleostomi</taxon>
        <taxon>Actinopterygii</taxon>
        <taxon>Neopterygii</taxon>
        <taxon>Teleostei</taxon>
        <taxon>Neoteleostei</taxon>
        <taxon>Acanthomorphata</taxon>
        <taxon>Carangaria</taxon>
        <taxon>Pleuronectiformes</taxon>
        <taxon>Pleuronectoidei</taxon>
        <taxon>Pleuronectidae</taxon>
        <taxon>Pleuronectes</taxon>
    </lineage>
</organism>
<keyword evidence="3" id="KW-1185">Reference proteome</keyword>